<evidence type="ECO:0000256" key="4">
    <source>
        <dbReference type="ARBA" id="ARBA00023136"/>
    </source>
</evidence>
<feature type="transmembrane region" description="Helical" evidence="5">
    <location>
        <begin position="120"/>
        <end position="143"/>
    </location>
</feature>
<evidence type="ECO:0000256" key="5">
    <source>
        <dbReference type="SAM" id="Phobius"/>
    </source>
</evidence>
<evidence type="ECO:0008006" key="8">
    <source>
        <dbReference type="Google" id="ProtNLM"/>
    </source>
</evidence>
<gene>
    <name evidence="6" type="ORF">DM02DRAFT_639353</name>
</gene>
<evidence type="ECO:0000256" key="3">
    <source>
        <dbReference type="ARBA" id="ARBA00022989"/>
    </source>
</evidence>
<evidence type="ECO:0000313" key="6">
    <source>
        <dbReference type="EMBL" id="PVI05382.1"/>
    </source>
</evidence>
<dbReference type="AlphaFoldDB" id="A0A2V1E5J1"/>
<dbReference type="InterPro" id="IPR007568">
    <property type="entry name" value="RTA1"/>
</dbReference>
<dbReference type="EMBL" id="KZ805314">
    <property type="protein sequence ID" value="PVI05382.1"/>
    <property type="molecule type" value="Genomic_DNA"/>
</dbReference>
<feature type="transmembrane region" description="Helical" evidence="5">
    <location>
        <begin position="51"/>
        <end position="72"/>
    </location>
</feature>
<keyword evidence="4 5" id="KW-0472">Membrane</keyword>
<dbReference type="OrthoDB" id="3358017at2759"/>
<feature type="transmembrane region" description="Helical" evidence="5">
    <location>
        <begin position="78"/>
        <end position="99"/>
    </location>
</feature>
<name>A0A2V1E5J1_9PLEO</name>
<dbReference type="Proteomes" id="UP000244855">
    <property type="component" value="Unassembled WGS sequence"/>
</dbReference>
<keyword evidence="2 5" id="KW-0812">Transmembrane</keyword>
<proteinExistence type="predicted"/>
<evidence type="ECO:0000256" key="1">
    <source>
        <dbReference type="ARBA" id="ARBA00004141"/>
    </source>
</evidence>
<protein>
    <recommendedName>
        <fullName evidence="8">RTA1 domain protein</fullName>
    </recommendedName>
</protein>
<dbReference type="Pfam" id="PF04479">
    <property type="entry name" value="RTA1"/>
    <property type="match status" value="1"/>
</dbReference>
<accession>A0A2V1E5J1</accession>
<evidence type="ECO:0000256" key="2">
    <source>
        <dbReference type="ARBA" id="ARBA00022692"/>
    </source>
</evidence>
<comment type="subcellular location">
    <subcellularLocation>
        <location evidence="1">Membrane</location>
        <topology evidence="1">Multi-pass membrane protein</topology>
    </subcellularLocation>
</comment>
<dbReference type="GO" id="GO:0016020">
    <property type="term" value="C:membrane"/>
    <property type="evidence" value="ECO:0007669"/>
    <property type="project" value="UniProtKB-SubCell"/>
</dbReference>
<organism evidence="6 7">
    <name type="scientific">Periconia macrospinosa</name>
    <dbReference type="NCBI Taxonomy" id="97972"/>
    <lineage>
        <taxon>Eukaryota</taxon>
        <taxon>Fungi</taxon>
        <taxon>Dikarya</taxon>
        <taxon>Ascomycota</taxon>
        <taxon>Pezizomycotina</taxon>
        <taxon>Dothideomycetes</taxon>
        <taxon>Pleosporomycetidae</taxon>
        <taxon>Pleosporales</taxon>
        <taxon>Massarineae</taxon>
        <taxon>Periconiaceae</taxon>
        <taxon>Periconia</taxon>
    </lineage>
</organism>
<dbReference type="PANTHER" id="PTHR31465:SF34">
    <property type="entry name" value="DOMAIN PROTEIN, PUTATIVE (AFU_ORTHOLOGUE AFUA_3G00480)-RELATED"/>
    <property type="match status" value="1"/>
</dbReference>
<dbReference type="PANTHER" id="PTHR31465">
    <property type="entry name" value="PROTEIN RTA1-RELATED"/>
    <property type="match status" value="1"/>
</dbReference>
<keyword evidence="3 5" id="KW-1133">Transmembrane helix</keyword>
<keyword evidence="7" id="KW-1185">Reference proteome</keyword>
<dbReference type="STRING" id="97972.A0A2V1E5J1"/>
<sequence>MTSPDGTPVPGSVYFYAPSKAAAIAFTVLFFGTGIWHLYQCIVLKCFRVTGLHPFCCLLFTVGFALRSYGAFEYEKLGIYIASVICIYCAPPLLELANYHTLSRILYYVPYFSPLHPGRVLTTFGFFSCVIEVLNALGVSYLANPNIPARTQSLGHILMKIALIAQLVVLATFVGLVVFVHMRVQNAFGGQSKERSDGEGEGKKKGVMKVTWTMYASTSLIAIRTIYRVVEHFGVSRAPANPPPNWNPMTLSPIVRYEWFFYVFEATLMFVNSALWNVLHPRKYLPEDYRVYLAQDGRTELMGPGWNDGQNWLMTFIDPFGWFLKQEGASKRPFWETNGFEGFELIKSGESRNRESV</sequence>
<feature type="transmembrane region" description="Helical" evidence="5">
    <location>
        <begin position="20"/>
        <end position="39"/>
    </location>
</feature>
<reference evidence="6 7" key="1">
    <citation type="journal article" date="2018" name="Sci. Rep.">
        <title>Comparative genomics provides insights into the lifestyle and reveals functional heterogeneity of dark septate endophytic fungi.</title>
        <authorList>
            <person name="Knapp D.G."/>
            <person name="Nemeth J.B."/>
            <person name="Barry K."/>
            <person name="Hainaut M."/>
            <person name="Henrissat B."/>
            <person name="Johnson J."/>
            <person name="Kuo A."/>
            <person name="Lim J.H.P."/>
            <person name="Lipzen A."/>
            <person name="Nolan M."/>
            <person name="Ohm R.A."/>
            <person name="Tamas L."/>
            <person name="Grigoriev I.V."/>
            <person name="Spatafora J.W."/>
            <person name="Nagy L.G."/>
            <person name="Kovacs G.M."/>
        </authorList>
    </citation>
    <scope>NUCLEOTIDE SEQUENCE [LARGE SCALE GENOMIC DNA]</scope>
    <source>
        <strain evidence="6 7">DSE2036</strain>
    </source>
</reference>
<feature type="transmembrane region" description="Helical" evidence="5">
    <location>
        <begin position="163"/>
        <end position="185"/>
    </location>
</feature>
<evidence type="ECO:0000313" key="7">
    <source>
        <dbReference type="Proteomes" id="UP000244855"/>
    </source>
</evidence>